<protein>
    <recommendedName>
        <fullName evidence="3">Transcriptional activator HlyU</fullName>
    </recommendedName>
</protein>
<dbReference type="RefSeq" id="WP_188164054.1">
    <property type="nucleotide sequence ID" value="NZ_JACVVX010000002.1"/>
</dbReference>
<comment type="caution">
    <text evidence="1">The sequence shown here is derived from an EMBL/GenBank/DDBJ whole genome shotgun (WGS) entry which is preliminary data.</text>
</comment>
<evidence type="ECO:0000313" key="1">
    <source>
        <dbReference type="EMBL" id="MBD0414622.1"/>
    </source>
</evidence>
<proteinExistence type="predicted"/>
<name>A0A8J6PMV8_9HYPH</name>
<accession>A0A8J6PMV8</accession>
<evidence type="ECO:0000313" key="2">
    <source>
        <dbReference type="Proteomes" id="UP000643405"/>
    </source>
</evidence>
<reference evidence="1" key="1">
    <citation type="submission" date="2020-09" db="EMBL/GenBank/DDBJ databases">
        <title>Genome seq and assembly of Tianweitania sp.</title>
        <authorList>
            <person name="Chhetri G."/>
        </authorList>
    </citation>
    <scope>NUCLEOTIDE SEQUENCE</scope>
    <source>
        <strain evidence="1">Rool2</strain>
    </source>
</reference>
<dbReference type="AlphaFoldDB" id="A0A8J6PMV8"/>
<organism evidence="1 2">
    <name type="scientific">Oryzicola mucosus</name>
    <dbReference type="NCBI Taxonomy" id="2767425"/>
    <lineage>
        <taxon>Bacteria</taxon>
        <taxon>Pseudomonadati</taxon>
        <taxon>Pseudomonadota</taxon>
        <taxon>Alphaproteobacteria</taxon>
        <taxon>Hyphomicrobiales</taxon>
        <taxon>Phyllobacteriaceae</taxon>
        <taxon>Oryzicola</taxon>
    </lineage>
</organism>
<sequence length="95" mass="10362">MSFLKRLFGGGGDKPEAAPKAAEAIEYKGYTISATPYKADGQFQTCGLISKEIDGVVKEHKFIRADRFAALEDAVQVSFAKGKQMVDEQGERIFG</sequence>
<dbReference type="InterPro" id="IPR018772">
    <property type="entry name" value="Transcription_activator_HlyU"/>
</dbReference>
<evidence type="ECO:0008006" key="3">
    <source>
        <dbReference type="Google" id="ProtNLM"/>
    </source>
</evidence>
<gene>
    <name evidence="1" type="ORF">ICI42_08145</name>
</gene>
<dbReference type="EMBL" id="JACVVX010000002">
    <property type="protein sequence ID" value="MBD0414622.1"/>
    <property type="molecule type" value="Genomic_DNA"/>
</dbReference>
<dbReference type="Pfam" id="PF10115">
    <property type="entry name" value="HlyU"/>
    <property type="match status" value="1"/>
</dbReference>
<dbReference type="Proteomes" id="UP000643405">
    <property type="component" value="Unassembled WGS sequence"/>
</dbReference>
<keyword evidence="2" id="KW-1185">Reference proteome</keyword>